<dbReference type="AlphaFoldDB" id="A0A7X3SMY3"/>
<dbReference type="InterPro" id="IPR012312">
    <property type="entry name" value="Hemerythrin-like"/>
</dbReference>
<dbReference type="Gene3D" id="1.10.10.10">
    <property type="entry name" value="Winged helix-like DNA-binding domain superfamily/Winged helix DNA-binding domain"/>
    <property type="match status" value="1"/>
</dbReference>
<dbReference type="RefSeq" id="WP_160883099.1">
    <property type="nucleotide sequence ID" value="NZ_WURB01000002.1"/>
</dbReference>
<evidence type="ECO:0000313" key="3">
    <source>
        <dbReference type="EMBL" id="MXQ10489.1"/>
    </source>
</evidence>
<dbReference type="SUPFAM" id="SSF46785">
    <property type="entry name" value="Winged helix' DNA-binding domain"/>
    <property type="match status" value="1"/>
</dbReference>
<dbReference type="EMBL" id="WURB01000002">
    <property type="protein sequence ID" value="MXQ10489.1"/>
    <property type="molecule type" value="Genomic_DNA"/>
</dbReference>
<feature type="coiled-coil region" evidence="1">
    <location>
        <begin position="55"/>
        <end position="89"/>
    </location>
</feature>
<organism evidence="3 4">
    <name type="scientific">Microvirga makkahensis</name>
    <dbReference type="NCBI Taxonomy" id="1128670"/>
    <lineage>
        <taxon>Bacteria</taxon>
        <taxon>Pseudomonadati</taxon>
        <taxon>Pseudomonadota</taxon>
        <taxon>Alphaproteobacteria</taxon>
        <taxon>Hyphomicrobiales</taxon>
        <taxon>Methylobacteriaceae</taxon>
        <taxon>Microvirga</taxon>
    </lineage>
</organism>
<keyword evidence="4" id="KW-1185">Reference proteome</keyword>
<comment type="caution">
    <text evidence="3">The sequence shown here is derived from an EMBL/GenBank/DDBJ whole genome shotgun (WGS) entry which is preliminary data.</text>
</comment>
<dbReference type="InterPro" id="IPR036390">
    <property type="entry name" value="WH_DNA-bd_sf"/>
</dbReference>
<dbReference type="PANTHER" id="PTHR35585">
    <property type="entry name" value="HHE DOMAIN PROTEIN (AFU_ORTHOLOGUE AFUA_4G00730)"/>
    <property type="match status" value="1"/>
</dbReference>
<sequence>MDLWQLIANDHANIADLCGEIPRAFPDGGVRSRERLFRDLDTELRRHFEAEEESLYDALEDHDRAEHLVDELEHEHEEIERRLGELARVRDKGTQDWTQRFRDLAALIEGHFHREEHELLPLAREILDEEEFRELRHEYVEENIEALRARQGGWDVPSSGLLLGALVGAAAGALAFAAWRGGALRGLTDRTPTQLLLSRAPVLGRLGGLMSRTGRRRRQYGAEVLKDVAQRTRTSVQDVSSRLRLPIGTTYAVVADLERKGLVRSTRHQGPVRERIVAITTRGREQAQR</sequence>
<dbReference type="OrthoDB" id="8017346at2"/>
<name>A0A7X3SMY3_9HYPH</name>
<reference evidence="3 4" key="2">
    <citation type="submission" date="2020-01" db="EMBL/GenBank/DDBJ databases">
        <title>Microvirga sp. nov., an arsenate reduction bacterium isolated from Tibet hotspring sediments.</title>
        <authorList>
            <person name="Xian W.-D."/>
            <person name="Li W.-J."/>
        </authorList>
    </citation>
    <scope>NUCLEOTIDE SEQUENCE [LARGE SCALE GENOMIC DNA]</scope>
    <source>
        <strain evidence="3 4">KCTC 23863</strain>
    </source>
</reference>
<protein>
    <recommendedName>
        <fullName evidence="2">Hemerythrin-like domain-containing protein</fullName>
    </recommendedName>
</protein>
<gene>
    <name evidence="3" type="ORF">GR328_03245</name>
</gene>
<dbReference type="Gene3D" id="1.20.120.520">
    <property type="entry name" value="nmb1532 protein domain like"/>
    <property type="match status" value="1"/>
</dbReference>
<proteinExistence type="predicted"/>
<evidence type="ECO:0000259" key="2">
    <source>
        <dbReference type="Pfam" id="PF01814"/>
    </source>
</evidence>
<reference evidence="3 4" key="1">
    <citation type="submission" date="2019-12" db="EMBL/GenBank/DDBJ databases">
        <authorList>
            <person name="Yuan C.-G."/>
        </authorList>
    </citation>
    <scope>NUCLEOTIDE SEQUENCE [LARGE SCALE GENOMIC DNA]</scope>
    <source>
        <strain evidence="3 4">KCTC 23863</strain>
    </source>
</reference>
<dbReference type="Proteomes" id="UP000436483">
    <property type="component" value="Unassembled WGS sequence"/>
</dbReference>
<dbReference type="PANTHER" id="PTHR35585:SF1">
    <property type="entry name" value="HHE DOMAIN PROTEIN (AFU_ORTHOLOGUE AFUA_4G00730)"/>
    <property type="match status" value="1"/>
</dbReference>
<keyword evidence="1" id="KW-0175">Coiled coil</keyword>
<dbReference type="Pfam" id="PF01814">
    <property type="entry name" value="Hemerythrin"/>
    <property type="match status" value="1"/>
</dbReference>
<feature type="domain" description="Hemerythrin-like" evidence="2">
    <location>
        <begin position="5"/>
        <end position="123"/>
    </location>
</feature>
<evidence type="ECO:0000313" key="4">
    <source>
        <dbReference type="Proteomes" id="UP000436483"/>
    </source>
</evidence>
<dbReference type="InterPro" id="IPR036388">
    <property type="entry name" value="WH-like_DNA-bd_sf"/>
</dbReference>
<evidence type="ECO:0000256" key="1">
    <source>
        <dbReference type="SAM" id="Coils"/>
    </source>
</evidence>
<accession>A0A7X3SMY3</accession>